<dbReference type="InterPro" id="IPR013766">
    <property type="entry name" value="Thioredoxin_domain"/>
</dbReference>
<comment type="similarity">
    <text evidence="1 6">Belongs to the thioredoxin family.</text>
</comment>
<evidence type="ECO:0000256" key="4">
    <source>
        <dbReference type="ARBA" id="ARBA00023157"/>
    </source>
</evidence>
<evidence type="ECO:0000256" key="3">
    <source>
        <dbReference type="ARBA" id="ARBA00022982"/>
    </source>
</evidence>
<dbReference type="SUPFAM" id="SSF52833">
    <property type="entry name" value="Thioredoxin-like"/>
    <property type="match status" value="1"/>
</dbReference>
<evidence type="ECO:0000313" key="8">
    <source>
        <dbReference type="EMBL" id="MFC0424848.1"/>
    </source>
</evidence>
<dbReference type="EMBL" id="JBHLUK010000075">
    <property type="protein sequence ID" value="MFC0424848.1"/>
    <property type="molecule type" value="Genomic_DNA"/>
</dbReference>
<keyword evidence="5" id="KW-0676">Redox-active center</keyword>
<evidence type="ECO:0000256" key="5">
    <source>
        <dbReference type="ARBA" id="ARBA00023284"/>
    </source>
</evidence>
<evidence type="ECO:0000259" key="7">
    <source>
        <dbReference type="PROSITE" id="PS51352"/>
    </source>
</evidence>
<keyword evidence="4" id="KW-1015">Disulfide bond</keyword>
<dbReference type="PANTHER" id="PTHR45663">
    <property type="entry name" value="GEO12009P1"/>
    <property type="match status" value="1"/>
</dbReference>
<dbReference type="PANTHER" id="PTHR45663:SF11">
    <property type="entry name" value="GEO12009P1"/>
    <property type="match status" value="1"/>
</dbReference>
<dbReference type="CDD" id="cd02947">
    <property type="entry name" value="TRX_family"/>
    <property type="match status" value="1"/>
</dbReference>
<feature type="domain" description="Thioredoxin" evidence="7">
    <location>
        <begin position="1"/>
        <end position="106"/>
    </location>
</feature>
<evidence type="ECO:0000256" key="2">
    <source>
        <dbReference type="ARBA" id="ARBA00022448"/>
    </source>
</evidence>
<proteinExistence type="inferred from homology"/>
<dbReference type="PRINTS" id="PR00421">
    <property type="entry name" value="THIOREDOXIN"/>
</dbReference>
<gene>
    <name evidence="8" type="ORF">ACFFGS_12000</name>
</gene>
<reference evidence="8 9" key="1">
    <citation type="submission" date="2024-09" db="EMBL/GenBank/DDBJ databases">
        <authorList>
            <person name="Sun Q."/>
            <person name="Mori K."/>
        </authorList>
    </citation>
    <scope>NUCLEOTIDE SEQUENCE [LARGE SCALE GENOMIC DNA]</scope>
    <source>
        <strain evidence="8 9">TBRC 4575</strain>
    </source>
</reference>
<keyword evidence="2" id="KW-0813">Transport</keyword>
<dbReference type="InterPro" id="IPR005746">
    <property type="entry name" value="Thioredoxin"/>
</dbReference>
<sequence length="107" mass="12044">MIKEIHDQDFAKETDTGVAVVDFRADWCPPCRMMDPILKSLSEDPAYKDRVNFVSLNVDNDQQIASQFQVQGIPTFLIKKDGQVVNHLVGARPKPAFEAELKKALVD</sequence>
<accession>A0ABV6KA09</accession>
<dbReference type="Proteomes" id="UP001589855">
    <property type="component" value="Unassembled WGS sequence"/>
</dbReference>
<keyword evidence="9" id="KW-1185">Reference proteome</keyword>
<evidence type="ECO:0000256" key="6">
    <source>
        <dbReference type="PIRNR" id="PIRNR000077"/>
    </source>
</evidence>
<organism evidence="8 9">
    <name type="scientific">Lactiplantibacillus plajomi</name>
    <dbReference type="NCBI Taxonomy" id="1457217"/>
    <lineage>
        <taxon>Bacteria</taxon>
        <taxon>Bacillati</taxon>
        <taxon>Bacillota</taxon>
        <taxon>Bacilli</taxon>
        <taxon>Lactobacillales</taxon>
        <taxon>Lactobacillaceae</taxon>
        <taxon>Lactiplantibacillus</taxon>
    </lineage>
</organism>
<dbReference type="PIRSF" id="PIRSF000077">
    <property type="entry name" value="Thioredoxin"/>
    <property type="match status" value="1"/>
</dbReference>
<protein>
    <recommendedName>
        <fullName evidence="6">Thioredoxin</fullName>
    </recommendedName>
</protein>
<evidence type="ECO:0000313" key="9">
    <source>
        <dbReference type="Proteomes" id="UP001589855"/>
    </source>
</evidence>
<dbReference type="InterPro" id="IPR036249">
    <property type="entry name" value="Thioredoxin-like_sf"/>
</dbReference>
<keyword evidence="3" id="KW-0249">Electron transport</keyword>
<dbReference type="PROSITE" id="PS51352">
    <property type="entry name" value="THIOREDOXIN_2"/>
    <property type="match status" value="1"/>
</dbReference>
<dbReference type="Gene3D" id="3.40.30.10">
    <property type="entry name" value="Glutaredoxin"/>
    <property type="match status" value="1"/>
</dbReference>
<dbReference type="Pfam" id="PF00085">
    <property type="entry name" value="Thioredoxin"/>
    <property type="match status" value="1"/>
</dbReference>
<evidence type="ECO:0000256" key="1">
    <source>
        <dbReference type="ARBA" id="ARBA00008987"/>
    </source>
</evidence>
<name>A0ABV6KA09_9LACO</name>
<comment type="caution">
    <text evidence="8">The sequence shown here is derived from an EMBL/GenBank/DDBJ whole genome shotgun (WGS) entry which is preliminary data.</text>
</comment>
<dbReference type="RefSeq" id="WP_137644236.1">
    <property type="nucleotide sequence ID" value="NZ_BAABRM010000006.1"/>
</dbReference>